<dbReference type="GeneID" id="64973025"/>
<evidence type="ECO:0000313" key="2">
    <source>
        <dbReference type="Proteomes" id="UP000654913"/>
    </source>
</evidence>
<dbReference type="EMBL" id="AP024445">
    <property type="protein sequence ID" value="BCS23020.1"/>
    <property type="molecule type" value="Genomic_DNA"/>
</dbReference>
<organism evidence="1 2">
    <name type="scientific">Aspergillus puulaauensis</name>
    <dbReference type="NCBI Taxonomy" id="1220207"/>
    <lineage>
        <taxon>Eukaryota</taxon>
        <taxon>Fungi</taxon>
        <taxon>Dikarya</taxon>
        <taxon>Ascomycota</taxon>
        <taxon>Pezizomycotina</taxon>
        <taxon>Eurotiomycetes</taxon>
        <taxon>Eurotiomycetidae</taxon>
        <taxon>Eurotiales</taxon>
        <taxon>Aspergillaceae</taxon>
        <taxon>Aspergillus</taxon>
    </lineage>
</organism>
<proteinExistence type="predicted"/>
<keyword evidence="2" id="KW-1185">Reference proteome</keyword>
<reference evidence="1" key="1">
    <citation type="submission" date="2021-01" db="EMBL/GenBank/DDBJ databases">
        <authorList>
            <consortium name="Aspergillus puulaauensis MK2 genome sequencing consortium"/>
            <person name="Kazuki M."/>
            <person name="Futagami T."/>
        </authorList>
    </citation>
    <scope>NUCLEOTIDE SEQUENCE</scope>
    <source>
        <strain evidence="1">MK2</strain>
    </source>
</reference>
<dbReference type="Proteomes" id="UP000654913">
    <property type="component" value="Chromosome 3"/>
</dbReference>
<evidence type="ECO:0008006" key="3">
    <source>
        <dbReference type="Google" id="ProtNLM"/>
    </source>
</evidence>
<sequence>MGQSESRPVLAPETSIDGLPPEIIEGIAQYLGPDDLHSFHKASRYTHNSTLIVIRRLALSTMRTDLSTPSLNALDQISRQSIVARHMQKLMVVLDSSPPASEGKT</sequence>
<reference evidence="1" key="2">
    <citation type="submission" date="2021-02" db="EMBL/GenBank/DDBJ databases">
        <title>Aspergillus puulaauensis MK2 genome sequence.</title>
        <authorList>
            <person name="Futagami T."/>
            <person name="Mori K."/>
            <person name="Kadooka C."/>
            <person name="Tanaka T."/>
        </authorList>
    </citation>
    <scope>NUCLEOTIDE SEQUENCE</scope>
    <source>
        <strain evidence="1">MK2</strain>
    </source>
</reference>
<gene>
    <name evidence="1" type="ORF">APUU_31245A</name>
</gene>
<name>A0A7R8AN00_9EURO</name>
<dbReference type="KEGG" id="apuu:APUU_31245A"/>
<dbReference type="AlphaFoldDB" id="A0A7R8AN00"/>
<accession>A0A7R8AN00</accession>
<evidence type="ECO:0000313" key="1">
    <source>
        <dbReference type="EMBL" id="BCS23020.1"/>
    </source>
</evidence>
<protein>
    <recommendedName>
        <fullName evidence="3">F-box domain-containing protein</fullName>
    </recommendedName>
</protein>
<dbReference type="RefSeq" id="XP_041555214.1">
    <property type="nucleotide sequence ID" value="XM_041702427.1"/>
</dbReference>